<dbReference type="Proteomes" id="UP000828251">
    <property type="component" value="Unassembled WGS sequence"/>
</dbReference>
<name>A0A9D3ZGC4_9ROSI</name>
<evidence type="ECO:0000313" key="1">
    <source>
        <dbReference type="EMBL" id="KAH1032377.1"/>
    </source>
</evidence>
<keyword evidence="2" id="KW-1185">Reference proteome</keyword>
<dbReference type="EMBL" id="JAIQCV010000013">
    <property type="protein sequence ID" value="KAH1032377.1"/>
    <property type="molecule type" value="Genomic_DNA"/>
</dbReference>
<dbReference type="AlphaFoldDB" id="A0A9D3ZGC4"/>
<organism evidence="1 2">
    <name type="scientific">Gossypium stocksii</name>
    <dbReference type="NCBI Taxonomy" id="47602"/>
    <lineage>
        <taxon>Eukaryota</taxon>
        <taxon>Viridiplantae</taxon>
        <taxon>Streptophyta</taxon>
        <taxon>Embryophyta</taxon>
        <taxon>Tracheophyta</taxon>
        <taxon>Spermatophyta</taxon>
        <taxon>Magnoliopsida</taxon>
        <taxon>eudicotyledons</taxon>
        <taxon>Gunneridae</taxon>
        <taxon>Pentapetalae</taxon>
        <taxon>rosids</taxon>
        <taxon>malvids</taxon>
        <taxon>Malvales</taxon>
        <taxon>Malvaceae</taxon>
        <taxon>Malvoideae</taxon>
        <taxon>Gossypium</taxon>
    </lineage>
</organism>
<comment type="caution">
    <text evidence="1">The sequence shown here is derived from an EMBL/GenBank/DDBJ whole genome shotgun (WGS) entry which is preliminary data.</text>
</comment>
<evidence type="ECO:0000313" key="2">
    <source>
        <dbReference type="Proteomes" id="UP000828251"/>
    </source>
</evidence>
<gene>
    <name evidence="1" type="ORF">J1N35_044551</name>
</gene>
<protein>
    <submittedName>
        <fullName evidence="1">Uncharacterized protein</fullName>
    </submittedName>
</protein>
<proteinExistence type="predicted"/>
<accession>A0A9D3ZGC4</accession>
<reference evidence="1 2" key="1">
    <citation type="journal article" date="2021" name="Plant Biotechnol. J.">
        <title>Multi-omics assisted identification of the key and species-specific regulatory components of drought-tolerant mechanisms in Gossypium stocksii.</title>
        <authorList>
            <person name="Yu D."/>
            <person name="Ke L."/>
            <person name="Zhang D."/>
            <person name="Wu Y."/>
            <person name="Sun Y."/>
            <person name="Mei J."/>
            <person name="Sun J."/>
            <person name="Sun Y."/>
        </authorList>
    </citation>
    <scope>NUCLEOTIDE SEQUENCE [LARGE SCALE GENOMIC DNA]</scope>
    <source>
        <strain evidence="2">cv. E1</strain>
        <tissue evidence="1">Leaf</tissue>
    </source>
</reference>
<sequence>MTKGVDEQNVLMETRGWGRKNSRSRDVVLALKSQVINLDEPIGGVEEKLKVVDGCIDELNSTKEQLMDNVAEALSSNLDAMKGALNVAIDD</sequence>